<feature type="domain" description="C2H2-type" evidence="7">
    <location>
        <begin position="35"/>
        <end position="64"/>
    </location>
</feature>
<dbReference type="Proteomes" id="UP000268350">
    <property type="component" value="Unassembled WGS sequence"/>
</dbReference>
<protein>
    <submittedName>
        <fullName evidence="8">Blast:Transcription factor IIIA</fullName>
    </submittedName>
</protein>
<dbReference type="GO" id="GO:0000978">
    <property type="term" value="F:RNA polymerase II cis-regulatory region sequence-specific DNA binding"/>
    <property type="evidence" value="ECO:0007669"/>
    <property type="project" value="TreeGrafter"/>
</dbReference>
<evidence type="ECO:0000313" key="9">
    <source>
        <dbReference type="Proteomes" id="UP000268350"/>
    </source>
</evidence>
<dbReference type="STRING" id="7266.A0A3B0KX12"/>
<evidence type="ECO:0000256" key="6">
    <source>
        <dbReference type="SAM" id="MobiDB-lite"/>
    </source>
</evidence>
<feature type="domain" description="C2H2-type" evidence="7">
    <location>
        <begin position="245"/>
        <end position="275"/>
    </location>
</feature>
<evidence type="ECO:0000256" key="4">
    <source>
        <dbReference type="ARBA" id="ARBA00022833"/>
    </source>
</evidence>
<evidence type="ECO:0000313" key="8">
    <source>
        <dbReference type="EMBL" id="SPP88598.1"/>
    </source>
</evidence>
<dbReference type="InterPro" id="IPR050329">
    <property type="entry name" value="GLI_C2H2-zinc-finger"/>
</dbReference>
<feature type="domain" description="C2H2-type" evidence="7">
    <location>
        <begin position="65"/>
        <end position="95"/>
    </location>
</feature>
<dbReference type="OrthoDB" id="2687452at2759"/>
<dbReference type="InterPro" id="IPR036236">
    <property type="entry name" value="Znf_C2H2_sf"/>
</dbReference>
<reference evidence="9" key="1">
    <citation type="submission" date="2018-01" db="EMBL/GenBank/DDBJ databases">
        <authorList>
            <person name="Alioto T."/>
            <person name="Alioto T."/>
        </authorList>
    </citation>
    <scope>NUCLEOTIDE SEQUENCE [LARGE SCALE GENOMIC DNA]</scope>
</reference>
<dbReference type="OMA" id="YTKHCRD"/>
<evidence type="ECO:0000256" key="1">
    <source>
        <dbReference type="ARBA" id="ARBA00022723"/>
    </source>
</evidence>
<evidence type="ECO:0000256" key="3">
    <source>
        <dbReference type="ARBA" id="ARBA00022771"/>
    </source>
</evidence>
<feature type="region of interest" description="Disordered" evidence="6">
    <location>
        <begin position="296"/>
        <end position="330"/>
    </location>
</feature>
<name>A0A3B0KX12_DROGU</name>
<feature type="domain" description="C2H2-type" evidence="7">
    <location>
        <begin position="132"/>
        <end position="160"/>
    </location>
</feature>
<feature type="domain" description="C2H2-type" evidence="7">
    <location>
        <begin position="186"/>
        <end position="215"/>
    </location>
</feature>
<dbReference type="InterPro" id="IPR013087">
    <property type="entry name" value="Znf_C2H2_type"/>
</dbReference>
<keyword evidence="1" id="KW-0479">Metal-binding</keyword>
<dbReference type="GO" id="GO:0045944">
    <property type="term" value="P:positive regulation of transcription by RNA polymerase II"/>
    <property type="evidence" value="ECO:0007669"/>
    <property type="project" value="UniProtKB-ARBA"/>
</dbReference>
<organism evidence="8 9">
    <name type="scientific">Drosophila guanche</name>
    <name type="common">Fruit fly</name>
    <dbReference type="NCBI Taxonomy" id="7266"/>
    <lineage>
        <taxon>Eukaryota</taxon>
        <taxon>Metazoa</taxon>
        <taxon>Ecdysozoa</taxon>
        <taxon>Arthropoda</taxon>
        <taxon>Hexapoda</taxon>
        <taxon>Insecta</taxon>
        <taxon>Pterygota</taxon>
        <taxon>Neoptera</taxon>
        <taxon>Endopterygota</taxon>
        <taxon>Diptera</taxon>
        <taxon>Brachycera</taxon>
        <taxon>Muscomorpha</taxon>
        <taxon>Ephydroidea</taxon>
        <taxon>Drosophilidae</taxon>
        <taxon>Drosophila</taxon>
        <taxon>Sophophora</taxon>
    </lineage>
</organism>
<dbReference type="EMBL" id="OUUW01000015">
    <property type="protein sequence ID" value="SPP88598.1"/>
    <property type="molecule type" value="Genomic_DNA"/>
</dbReference>
<dbReference type="SMART" id="SM00355">
    <property type="entry name" value="ZnF_C2H2"/>
    <property type="match status" value="9"/>
</dbReference>
<dbReference type="PANTHER" id="PTHR19818">
    <property type="entry name" value="ZINC FINGER PROTEIN ZIC AND GLI"/>
    <property type="match status" value="1"/>
</dbReference>
<dbReference type="SUPFAM" id="SSF57667">
    <property type="entry name" value="beta-beta-alpha zinc fingers"/>
    <property type="match status" value="4"/>
</dbReference>
<dbReference type="PANTHER" id="PTHR19818:SF139">
    <property type="entry name" value="PAIR-RULE PROTEIN ODD-PAIRED"/>
    <property type="match status" value="1"/>
</dbReference>
<dbReference type="PROSITE" id="PS50157">
    <property type="entry name" value="ZINC_FINGER_C2H2_2"/>
    <property type="match status" value="7"/>
</dbReference>
<gene>
    <name evidence="8" type="ORF">DGUA_6G018840</name>
</gene>
<keyword evidence="9" id="KW-1185">Reference proteome</keyword>
<evidence type="ECO:0000259" key="7">
    <source>
        <dbReference type="PROSITE" id="PS50157"/>
    </source>
</evidence>
<accession>A0A3B0KX12</accession>
<dbReference type="Gene3D" id="3.30.160.60">
    <property type="entry name" value="Classic Zinc Finger"/>
    <property type="match status" value="6"/>
</dbReference>
<dbReference type="PROSITE" id="PS00028">
    <property type="entry name" value="ZINC_FINGER_C2H2_1"/>
    <property type="match status" value="8"/>
</dbReference>
<sequence>MPPDMNITSDSDLDTVLEDFKQKVERRNSVGTAKYTCSIAKCGATFKRLDQLDRHEFHHTGKKKHACSFEGCDKIYSIVTHLKRHIRSTHERTEDAAQKNVKCSVLECTKMFTSDSNMQRHVREAHDSPREYPCGHCPAKFSQKLKLKRHDIREHTQDYPYRCSKCSRGFYQEWQRESHQGSCKLYSCPGCALQFDKWTLYTKHCRDTLHGRQRNKCEHCDSSYAKPSDLKLHMEAKHNDTAGAFPCTEPGCTRTYSYERNLRQHRLAAHSGRRFECQAIDCGRCFSSAQNLSKHLARDHTEAKTKAKPKSNSKTRKRRRDAGRTKHSQLSKLACLQLPKDVDEEVRQRKAPALKKVAESMAVKADDEEPLQQLISAALQDEEEEPVAITSF</sequence>
<keyword evidence="3 5" id="KW-0863">Zinc-finger</keyword>
<dbReference type="GO" id="GO:0008270">
    <property type="term" value="F:zinc ion binding"/>
    <property type="evidence" value="ECO:0007669"/>
    <property type="project" value="UniProtKB-KW"/>
</dbReference>
<feature type="domain" description="C2H2-type" evidence="7">
    <location>
        <begin position="101"/>
        <end position="131"/>
    </location>
</feature>
<feature type="compositionally biased region" description="Basic and acidic residues" evidence="6">
    <location>
        <begin position="296"/>
        <end position="305"/>
    </location>
</feature>
<dbReference type="Pfam" id="PF00096">
    <property type="entry name" value="zf-C2H2"/>
    <property type="match status" value="2"/>
</dbReference>
<evidence type="ECO:0000256" key="2">
    <source>
        <dbReference type="ARBA" id="ARBA00022737"/>
    </source>
</evidence>
<keyword evidence="2" id="KW-0677">Repeat</keyword>
<dbReference type="GO" id="GO:0000981">
    <property type="term" value="F:DNA-binding transcription factor activity, RNA polymerase II-specific"/>
    <property type="evidence" value="ECO:0007669"/>
    <property type="project" value="TreeGrafter"/>
</dbReference>
<feature type="domain" description="C2H2-type" evidence="7">
    <location>
        <begin position="275"/>
        <end position="305"/>
    </location>
</feature>
<proteinExistence type="predicted"/>
<evidence type="ECO:0000256" key="5">
    <source>
        <dbReference type="PROSITE-ProRule" id="PRU00042"/>
    </source>
</evidence>
<dbReference type="GO" id="GO:0005634">
    <property type="term" value="C:nucleus"/>
    <property type="evidence" value="ECO:0007669"/>
    <property type="project" value="UniProtKB-ARBA"/>
</dbReference>
<dbReference type="AlphaFoldDB" id="A0A3B0KX12"/>
<keyword evidence="4" id="KW-0862">Zinc</keyword>
<feature type="compositionally biased region" description="Basic residues" evidence="6">
    <location>
        <begin position="306"/>
        <end position="329"/>
    </location>
</feature>